<keyword evidence="7 11" id="KW-0482">Metalloprotease</keyword>
<dbReference type="PANTHER" id="PTHR22726:SF1">
    <property type="entry name" value="METALLOENDOPEPTIDASE OMA1, MITOCHONDRIAL"/>
    <property type="match status" value="1"/>
</dbReference>
<dbReference type="InterPro" id="IPR001915">
    <property type="entry name" value="Peptidase_M48"/>
</dbReference>
<dbReference type="SUPFAM" id="SSF48435">
    <property type="entry name" value="Bacterial muramidases"/>
    <property type="match status" value="1"/>
</dbReference>
<keyword evidence="8" id="KW-0802">TPR repeat</keyword>
<reference evidence="11 12" key="1">
    <citation type="submission" date="2023-05" db="EMBL/GenBank/DDBJ databases">
        <title>Sedimentitalea sp. nov. JM2-8.</title>
        <authorList>
            <person name="Huang J."/>
        </authorList>
    </citation>
    <scope>NUCLEOTIDE SEQUENCE [LARGE SCALE GENOMIC DNA]</scope>
    <source>
        <strain evidence="11 12">JM2-8</strain>
    </source>
</reference>
<accession>A0ABT7FCX0</accession>
<dbReference type="InterPro" id="IPR008939">
    <property type="entry name" value="Lytic_TGlycosylase_superhlx_U"/>
</dbReference>
<dbReference type="Pfam" id="PF01435">
    <property type="entry name" value="Peptidase_M48"/>
    <property type="match status" value="1"/>
</dbReference>
<dbReference type="SUPFAM" id="SSF48452">
    <property type="entry name" value="TPR-like"/>
    <property type="match status" value="1"/>
</dbReference>
<keyword evidence="5 11" id="KW-0378">Hydrolase</keyword>
<sequence>MCFSHGAAMWFDRLSRLTSMLVVDRFRVAVAALAIATHVVTAAEAAAASLLRDPDIEHGLSELAAPVLRAAGLNPKRVRVLVVDDSSLNAFVVDGQTVFLHHGLILKVQSAAMLQAVIAHEAAHISNGHIARRMGNLRSARTAAGLGAALAVAAAAAGAGSAAGGIAAGTASSALRGFFVHTRAEESAADRSAAHYMTSTGLDPQGLVDLHRAFAGQEALSVGRQDPYMQSHPLTQDRIRVAESYVAAQPVAPPSKPEDTYWFARVQGKLSAFTRAPKWTLRRAPEEPHADVRLMREAIAHHRNNDLKAALKAMDAAIAARPDDAYYHELKGQILLENRQLQPALDAYRTAVALAPRESLIQGSYGRALLAADQPKAALGPLEEARSRDFRDARVMRDLALAYARLGETGMAALTTAERHALEGRMEDAARQAQRATTLLPRGSAPWQRAQDVVIASEHANKRKKR</sequence>
<feature type="domain" description="Peptidase M48" evidence="10">
    <location>
        <begin position="54"/>
        <end position="244"/>
    </location>
</feature>
<keyword evidence="12" id="KW-1185">Reference proteome</keyword>
<evidence type="ECO:0000256" key="8">
    <source>
        <dbReference type="PROSITE-ProRule" id="PRU00339"/>
    </source>
</evidence>
<dbReference type="PROSITE" id="PS50005">
    <property type="entry name" value="TPR"/>
    <property type="match status" value="1"/>
</dbReference>
<dbReference type="Gene3D" id="1.25.40.10">
    <property type="entry name" value="Tetratricopeptide repeat domain"/>
    <property type="match status" value="1"/>
</dbReference>
<dbReference type="PANTHER" id="PTHR22726">
    <property type="entry name" value="METALLOENDOPEPTIDASE OMA1"/>
    <property type="match status" value="1"/>
</dbReference>
<keyword evidence="4" id="KW-0732">Signal</keyword>
<dbReference type="CDD" id="cd07324">
    <property type="entry name" value="M48C_Oma1-like"/>
    <property type="match status" value="1"/>
</dbReference>
<dbReference type="EMBL" id="JASNJE010000006">
    <property type="protein sequence ID" value="MDK3072971.1"/>
    <property type="molecule type" value="Genomic_DNA"/>
</dbReference>
<evidence type="ECO:0000313" key="12">
    <source>
        <dbReference type="Proteomes" id="UP001227126"/>
    </source>
</evidence>
<evidence type="ECO:0000256" key="5">
    <source>
        <dbReference type="ARBA" id="ARBA00022801"/>
    </source>
</evidence>
<dbReference type="RefSeq" id="WP_284484910.1">
    <property type="nucleotide sequence ID" value="NZ_JASNJE010000006.1"/>
</dbReference>
<dbReference type="EC" id="3.4.24.-" evidence="11"/>
<dbReference type="GO" id="GO:0008237">
    <property type="term" value="F:metallopeptidase activity"/>
    <property type="evidence" value="ECO:0007669"/>
    <property type="project" value="UniProtKB-KW"/>
</dbReference>
<evidence type="ECO:0000313" key="11">
    <source>
        <dbReference type="EMBL" id="MDK3072971.1"/>
    </source>
</evidence>
<dbReference type="Proteomes" id="UP001227126">
    <property type="component" value="Unassembled WGS sequence"/>
</dbReference>
<evidence type="ECO:0000256" key="9">
    <source>
        <dbReference type="SAM" id="MobiDB-lite"/>
    </source>
</evidence>
<dbReference type="Gene3D" id="3.30.2010.10">
    <property type="entry name" value="Metalloproteases ('zincins'), catalytic domain"/>
    <property type="match status" value="1"/>
</dbReference>
<evidence type="ECO:0000259" key="10">
    <source>
        <dbReference type="Pfam" id="PF01435"/>
    </source>
</evidence>
<organism evidence="11 12">
    <name type="scientific">Sedimentitalea xiamensis</name>
    <dbReference type="NCBI Taxonomy" id="3050037"/>
    <lineage>
        <taxon>Bacteria</taxon>
        <taxon>Pseudomonadati</taxon>
        <taxon>Pseudomonadota</taxon>
        <taxon>Alphaproteobacteria</taxon>
        <taxon>Rhodobacterales</taxon>
        <taxon>Paracoccaceae</taxon>
        <taxon>Sedimentitalea</taxon>
    </lineage>
</organism>
<keyword evidence="6" id="KW-0862">Zinc</keyword>
<dbReference type="InterPro" id="IPR019734">
    <property type="entry name" value="TPR_rpt"/>
</dbReference>
<evidence type="ECO:0000256" key="2">
    <source>
        <dbReference type="ARBA" id="ARBA00022670"/>
    </source>
</evidence>
<feature type="region of interest" description="Disordered" evidence="9">
    <location>
        <begin position="436"/>
        <end position="466"/>
    </location>
</feature>
<comment type="cofactor">
    <cofactor evidence="1">
        <name>Zn(2+)</name>
        <dbReference type="ChEBI" id="CHEBI:29105"/>
    </cofactor>
</comment>
<evidence type="ECO:0000256" key="1">
    <source>
        <dbReference type="ARBA" id="ARBA00001947"/>
    </source>
</evidence>
<evidence type="ECO:0000256" key="6">
    <source>
        <dbReference type="ARBA" id="ARBA00022833"/>
    </source>
</evidence>
<evidence type="ECO:0000256" key="7">
    <source>
        <dbReference type="ARBA" id="ARBA00023049"/>
    </source>
</evidence>
<keyword evidence="2" id="KW-0645">Protease</keyword>
<feature type="repeat" description="TPR" evidence="8">
    <location>
        <begin position="325"/>
        <end position="358"/>
    </location>
</feature>
<dbReference type="InterPro" id="IPR011990">
    <property type="entry name" value="TPR-like_helical_dom_sf"/>
</dbReference>
<dbReference type="InterPro" id="IPR051156">
    <property type="entry name" value="Mito/Outer_Membr_Metalloprot"/>
</dbReference>
<evidence type="ECO:0000256" key="3">
    <source>
        <dbReference type="ARBA" id="ARBA00022723"/>
    </source>
</evidence>
<comment type="caution">
    <text evidence="11">The sequence shown here is derived from an EMBL/GenBank/DDBJ whole genome shotgun (WGS) entry which is preliminary data.</text>
</comment>
<keyword evidence="3" id="KW-0479">Metal-binding</keyword>
<gene>
    <name evidence="11" type="ORF">QO034_07610</name>
</gene>
<name>A0ABT7FCX0_9RHOB</name>
<proteinExistence type="predicted"/>
<evidence type="ECO:0000256" key="4">
    <source>
        <dbReference type="ARBA" id="ARBA00022729"/>
    </source>
</evidence>
<protein>
    <submittedName>
        <fullName evidence="11">M48 family metalloprotease</fullName>
        <ecNumber evidence="11">3.4.24.-</ecNumber>
    </submittedName>
</protein>